<protein>
    <recommendedName>
        <fullName evidence="4">DUF3887 domain-containing protein</fullName>
    </recommendedName>
</protein>
<keyword evidence="1" id="KW-0472">Membrane</keyword>
<dbReference type="AlphaFoldDB" id="A0AAN1XVD3"/>
<gene>
    <name evidence="2" type="ORF">WPS_03970</name>
</gene>
<evidence type="ECO:0000313" key="3">
    <source>
        <dbReference type="Proteomes" id="UP001317532"/>
    </source>
</evidence>
<keyword evidence="1" id="KW-0812">Transmembrane</keyword>
<dbReference type="Proteomes" id="UP001317532">
    <property type="component" value="Chromosome"/>
</dbReference>
<evidence type="ECO:0000256" key="1">
    <source>
        <dbReference type="SAM" id="Phobius"/>
    </source>
</evidence>
<organism evidence="2 3">
    <name type="scientific">Vulcanimicrobium alpinum</name>
    <dbReference type="NCBI Taxonomy" id="3016050"/>
    <lineage>
        <taxon>Bacteria</taxon>
        <taxon>Bacillati</taxon>
        <taxon>Vulcanimicrobiota</taxon>
        <taxon>Vulcanimicrobiia</taxon>
        <taxon>Vulcanimicrobiales</taxon>
        <taxon>Vulcanimicrobiaceae</taxon>
        <taxon>Vulcanimicrobium</taxon>
    </lineage>
</organism>
<feature type="transmembrane region" description="Helical" evidence="1">
    <location>
        <begin position="20"/>
        <end position="40"/>
    </location>
</feature>
<accession>A0AAN1XVD3</accession>
<reference evidence="2 3" key="1">
    <citation type="journal article" date="2022" name="ISME Commun">
        <title>Vulcanimicrobium alpinus gen. nov. sp. nov., the first cultivated representative of the candidate phylum 'Eremiobacterota', is a metabolically versatile aerobic anoxygenic phototroph.</title>
        <authorList>
            <person name="Yabe S."/>
            <person name="Muto K."/>
            <person name="Abe K."/>
            <person name="Yokota A."/>
            <person name="Staudigel H."/>
            <person name="Tebo B.M."/>
        </authorList>
    </citation>
    <scope>NUCLEOTIDE SEQUENCE [LARGE SCALE GENOMIC DNA]</scope>
    <source>
        <strain evidence="2 3">WC8-2</strain>
    </source>
</reference>
<keyword evidence="3" id="KW-1185">Reference proteome</keyword>
<dbReference type="EMBL" id="AP025523">
    <property type="protein sequence ID" value="BDE05121.1"/>
    <property type="molecule type" value="Genomic_DNA"/>
</dbReference>
<dbReference type="RefSeq" id="WP_317996185.1">
    <property type="nucleotide sequence ID" value="NZ_AP025523.1"/>
</dbReference>
<proteinExistence type="predicted"/>
<dbReference type="KEGG" id="vab:WPS_03970"/>
<evidence type="ECO:0000313" key="2">
    <source>
        <dbReference type="EMBL" id="BDE05121.1"/>
    </source>
</evidence>
<name>A0AAN1XVD3_UNVUL</name>
<dbReference type="Gene3D" id="3.10.450.590">
    <property type="match status" value="1"/>
</dbReference>
<evidence type="ECO:0008006" key="4">
    <source>
        <dbReference type="Google" id="ProtNLM"/>
    </source>
</evidence>
<sequence length="146" mass="15999">MSAPAPGLRNVTPPPRARQNSILILALVVVVVALVLRACAGGENTYEKIAHQFTQAVQNNDLAAVQKLENSQTAADTTHGRLGRGADAFGPLGKIKRVKETPTNDTTPRVHEFDVTFEKGTVHEKLQFDPQNKVFRFRYDAPVPKT</sequence>
<keyword evidence="1" id="KW-1133">Transmembrane helix</keyword>